<dbReference type="PROSITE" id="PS50801">
    <property type="entry name" value="STAS"/>
    <property type="match status" value="1"/>
</dbReference>
<proteinExistence type="predicted"/>
<keyword evidence="3" id="KW-1185">Reference proteome</keyword>
<evidence type="ECO:0000313" key="3">
    <source>
        <dbReference type="Proteomes" id="UP001595765"/>
    </source>
</evidence>
<name>A0ABV8HXF9_9ACTN</name>
<accession>A0ABV8HXF9</accession>
<dbReference type="Gene3D" id="3.30.750.24">
    <property type="entry name" value="STAS domain"/>
    <property type="match status" value="1"/>
</dbReference>
<dbReference type="InterPro" id="IPR002645">
    <property type="entry name" value="STAS_dom"/>
</dbReference>
<gene>
    <name evidence="2" type="ORF">ACFO3J_29740</name>
</gene>
<protein>
    <submittedName>
        <fullName evidence="2">Anti-sigma factor antagonist</fullName>
    </submittedName>
</protein>
<dbReference type="RefSeq" id="WP_386435894.1">
    <property type="nucleotide sequence ID" value="NZ_JBHSBB010000028.1"/>
</dbReference>
<evidence type="ECO:0000259" key="1">
    <source>
        <dbReference type="PROSITE" id="PS50801"/>
    </source>
</evidence>
<sequence>MAFEAYLSFSGTTATLHLGGDLMADDVTRLRALLDQLAARTVGRVVLRLQELTSVTGGAVRALALGQQQLPPGAEVIVDGASFPVRRALRFGGLEESMSLVDSSWPPAAG</sequence>
<comment type="caution">
    <text evidence="2">The sequence shown here is derived from an EMBL/GenBank/DDBJ whole genome shotgun (WGS) entry which is preliminary data.</text>
</comment>
<dbReference type="Proteomes" id="UP001595765">
    <property type="component" value="Unassembled WGS sequence"/>
</dbReference>
<dbReference type="InterPro" id="IPR036513">
    <property type="entry name" value="STAS_dom_sf"/>
</dbReference>
<reference evidence="3" key="1">
    <citation type="journal article" date="2019" name="Int. J. Syst. Evol. Microbiol.">
        <title>The Global Catalogue of Microorganisms (GCM) 10K type strain sequencing project: providing services to taxonomists for standard genome sequencing and annotation.</title>
        <authorList>
            <consortium name="The Broad Institute Genomics Platform"/>
            <consortium name="The Broad Institute Genome Sequencing Center for Infectious Disease"/>
            <person name="Wu L."/>
            <person name="Ma J."/>
        </authorList>
    </citation>
    <scope>NUCLEOTIDE SEQUENCE [LARGE SCALE GENOMIC DNA]</scope>
    <source>
        <strain evidence="3">CGMCC 4.7237</strain>
    </source>
</reference>
<dbReference type="SUPFAM" id="SSF52091">
    <property type="entry name" value="SpoIIaa-like"/>
    <property type="match status" value="1"/>
</dbReference>
<organism evidence="2 3">
    <name type="scientific">Streptomyces polygonati</name>
    <dbReference type="NCBI Taxonomy" id="1617087"/>
    <lineage>
        <taxon>Bacteria</taxon>
        <taxon>Bacillati</taxon>
        <taxon>Actinomycetota</taxon>
        <taxon>Actinomycetes</taxon>
        <taxon>Kitasatosporales</taxon>
        <taxon>Streptomycetaceae</taxon>
        <taxon>Streptomyces</taxon>
    </lineage>
</organism>
<feature type="domain" description="STAS" evidence="1">
    <location>
        <begin position="16"/>
        <end position="110"/>
    </location>
</feature>
<evidence type="ECO:0000313" key="2">
    <source>
        <dbReference type="EMBL" id="MFC4035619.1"/>
    </source>
</evidence>
<dbReference type="EMBL" id="JBHSBB010000028">
    <property type="protein sequence ID" value="MFC4035619.1"/>
    <property type="molecule type" value="Genomic_DNA"/>
</dbReference>